<gene>
    <name evidence="1" type="ORF">CRN52_20250</name>
</gene>
<dbReference type="PROSITE" id="PS51257">
    <property type="entry name" value="PROKAR_LIPOPROTEIN"/>
    <property type="match status" value="1"/>
</dbReference>
<sequence>MKQSLIFISLAAMLSGCATNLPKVPEDISSLTDNELCESFGIAYASKDTSSLSIILAEGELRGIEENDTCKMFIELGAQKYYDALDAPSGFQSAIKTLDEIGRMGHGSNHTVEVK</sequence>
<name>A0A2S3QYP0_VIBVL</name>
<dbReference type="RefSeq" id="WP_103201060.1">
    <property type="nucleotide sequence ID" value="NZ_JAFKOT010000003.1"/>
</dbReference>
<accession>A0A2S3QYP0</accession>
<evidence type="ECO:0000313" key="2">
    <source>
        <dbReference type="Proteomes" id="UP000237466"/>
    </source>
</evidence>
<dbReference type="Proteomes" id="UP000237466">
    <property type="component" value="Unassembled WGS sequence"/>
</dbReference>
<evidence type="ECO:0008006" key="3">
    <source>
        <dbReference type="Google" id="ProtNLM"/>
    </source>
</evidence>
<proteinExistence type="predicted"/>
<dbReference type="AlphaFoldDB" id="A0A2S3QYP0"/>
<comment type="caution">
    <text evidence="1">The sequence shown here is derived from an EMBL/GenBank/DDBJ whole genome shotgun (WGS) entry which is preliminary data.</text>
</comment>
<protein>
    <recommendedName>
        <fullName evidence="3">Lipoprotein</fullName>
    </recommendedName>
</protein>
<organism evidence="1 2">
    <name type="scientific">Vibrio vulnificus</name>
    <dbReference type="NCBI Taxonomy" id="672"/>
    <lineage>
        <taxon>Bacteria</taxon>
        <taxon>Pseudomonadati</taxon>
        <taxon>Pseudomonadota</taxon>
        <taxon>Gammaproteobacteria</taxon>
        <taxon>Vibrionales</taxon>
        <taxon>Vibrionaceae</taxon>
        <taxon>Vibrio</taxon>
    </lineage>
</organism>
<evidence type="ECO:0000313" key="1">
    <source>
        <dbReference type="EMBL" id="POB44051.1"/>
    </source>
</evidence>
<dbReference type="EMBL" id="PDGH01000126">
    <property type="protein sequence ID" value="POB44051.1"/>
    <property type="molecule type" value="Genomic_DNA"/>
</dbReference>
<reference evidence="1 2" key="1">
    <citation type="journal article" date="2018" name="Front. Microbiol.">
        <title>Phylogeny of Vibrio vulnificus from the Analysis of the Core-Genome: Implications for Intra-Species Taxonomy.</title>
        <authorList>
            <person name="Roig F.J."/>
            <person name="Gonzalez-Candelas F."/>
            <person name="Sanjuan E."/>
            <person name="Fouz B."/>
            <person name="Feil E.J."/>
            <person name="Llorens C."/>
            <person name="Baker-Austin C."/>
            <person name="Oliver J.D."/>
            <person name="Danin-Poleg Y."/>
            <person name="Gibas C.J."/>
            <person name="Kashi Y."/>
            <person name="Gulig P.A."/>
            <person name="Morrison S.S."/>
            <person name="Amaro C."/>
        </authorList>
    </citation>
    <scope>NUCLEOTIDE SEQUENCE [LARGE SCALE GENOMIC DNA]</scope>
    <source>
        <strain evidence="1 2">CECT4608</strain>
    </source>
</reference>